<evidence type="ECO:0000313" key="1">
    <source>
        <dbReference type="EMBL" id="KAJ0092700.1"/>
    </source>
</evidence>
<dbReference type="Proteomes" id="UP001164250">
    <property type="component" value="Chromosome 7"/>
</dbReference>
<sequence length="140" mass="15913">MIFACQVITGRRNSLQKYFYSIPSSNKFSRFVQFGADQDCHCGAIGCRRKLGVKPSKPKISSDATLKFVACQIYQNGGLHTGSSQSAQNRVCPQCCIGKVIRLSRPPESYFGIIRRFDKYSRQHTVSYSFLWLLLYIIRA</sequence>
<protein>
    <submittedName>
        <fullName evidence="1">Uncharacterized protein</fullName>
    </submittedName>
</protein>
<reference evidence="2" key="1">
    <citation type="journal article" date="2023" name="G3 (Bethesda)">
        <title>Genome assembly and association tests identify interacting loci associated with vigor, precocity, and sex in interspecific pistachio rootstocks.</title>
        <authorList>
            <person name="Palmer W."/>
            <person name="Jacygrad E."/>
            <person name="Sagayaradj S."/>
            <person name="Cavanaugh K."/>
            <person name="Han R."/>
            <person name="Bertier L."/>
            <person name="Beede B."/>
            <person name="Kafkas S."/>
            <person name="Golino D."/>
            <person name="Preece J."/>
            <person name="Michelmore R."/>
        </authorList>
    </citation>
    <scope>NUCLEOTIDE SEQUENCE [LARGE SCALE GENOMIC DNA]</scope>
</reference>
<organism evidence="1 2">
    <name type="scientific">Pistacia atlantica</name>
    <dbReference type="NCBI Taxonomy" id="434234"/>
    <lineage>
        <taxon>Eukaryota</taxon>
        <taxon>Viridiplantae</taxon>
        <taxon>Streptophyta</taxon>
        <taxon>Embryophyta</taxon>
        <taxon>Tracheophyta</taxon>
        <taxon>Spermatophyta</taxon>
        <taxon>Magnoliopsida</taxon>
        <taxon>eudicotyledons</taxon>
        <taxon>Gunneridae</taxon>
        <taxon>Pentapetalae</taxon>
        <taxon>rosids</taxon>
        <taxon>malvids</taxon>
        <taxon>Sapindales</taxon>
        <taxon>Anacardiaceae</taxon>
        <taxon>Pistacia</taxon>
    </lineage>
</organism>
<dbReference type="EMBL" id="CM047903">
    <property type="protein sequence ID" value="KAJ0092700.1"/>
    <property type="molecule type" value="Genomic_DNA"/>
</dbReference>
<evidence type="ECO:0000313" key="2">
    <source>
        <dbReference type="Proteomes" id="UP001164250"/>
    </source>
</evidence>
<accession>A0ACC1B1A0</accession>
<proteinExistence type="predicted"/>
<keyword evidence="2" id="KW-1185">Reference proteome</keyword>
<gene>
    <name evidence="1" type="ORF">Patl1_27155</name>
</gene>
<comment type="caution">
    <text evidence="1">The sequence shown here is derived from an EMBL/GenBank/DDBJ whole genome shotgun (WGS) entry which is preliminary data.</text>
</comment>
<name>A0ACC1B1A0_9ROSI</name>